<dbReference type="EMBL" id="MU858090">
    <property type="protein sequence ID" value="KAK4214683.1"/>
    <property type="molecule type" value="Genomic_DNA"/>
</dbReference>
<feature type="region of interest" description="Disordered" evidence="5">
    <location>
        <begin position="1"/>
        <end position="73"/>
    </location>
</feature>
<dbReference type="SUPFAM" id="SSF50998">
    <property type="entry name" value="Quinoprotein alcohol dehydrogenase-like"/>
    <property type="match status" value="1"/>
</dbReference>
<keyword evidence="4" id="KW-0472">Membrane</keyword>
<reference evidence="9" key="2">
    <citation type="submission" date="2023-05" db="EMBL/GenBank/DDBJ databases">
        <authorList>
            <consortium name="Lawrence Berkeley National Laboratory"/>
            <person name="Steindorff A."/>
            <person name="Hensen N."/>
            <person name="Bonometti L."/>
            <person name="Westerberg I."/>
            <person name="Brannstrom I.O."/>
            <person name="Guillou S."/>
            <person name="Cros-Aarteil S."/>
            <person name="Calhoun S."/>
            <person name="Haridas S."/>
            <person name="Kuo A."/>
            <person name="Mondo S."/>
            <person name="Pangilinan J."/>
            <person name="Riley R."/>
            <person name="Labutti K."/>
            <person name="Andreopoulos B."/>
            <person name="Lipzen A."/>
            <person name="Chen C."/>
            <person name="Yanf M."/>
            <person name="Daum C."/>
            <person name="Ng V."/>
            <person name="Clum A."/>
            <person name="Ohm R."/>
            <person name="Martin F."/>
            <person name="Silar P."/>
            <person name="Natvig D."/>
            <person name="Lalanne C."/>
            <person name="Gautier V."/>
            <person name="Ament-Velasquez S.L."/>
            <person name="Kruys A."/>
            <person name="Hutchinson M.I."/>
            <person name="Powell A.J."/>
            <person name="Barry K."/>
            <person name="Miller A.N."/>
            <person name="Grigoriev I.V."/>
            <person name="Debuchy R."/>
            <person name="Gladieux P."/>
            <person name="Thoren M.H."/>
            <person name="Johannesson H."/>
        </authorList>
    </citation>
    <scope>NUCLEOTIDE SEQUENCE</scope>
    <source>
        <strain evidence="9">PSN293</strain>
    </source>
</reference>
<gene>
    <name evidence="9" type="ORF">QBC37DRAFT_146354</name>
</gene>
<reference evidence="9" key="1">
    <citation type="journal article" date="2023" name="Mol. Phylogenet. Evol.">
        <title>Genome-scale phylogeny and comparative genomics of the fungal order Sordariales.</title>
        <authorList>
            <person name="Hensen N."/>
            <person name="Bonometti L."/>
            <person name="Westerberg I."/>
            <person name="Brannstrom I.O."/>
            <person name="Guillou S."/>
            <person name="Cros-Aarteil S."/>
            <person name="Calhoun S."/>
            <person name="Haridas S."/>
            <person name="Kuo A."/>
            <person name="Mondo S."/>
            <person name="Pangilinan J."/>
            <person name="Riley R."/>
            <person name="LaButti K."/>
            <person name="Andreopoulos B."/>
            <person name="Lipzen A."/>
            <person name="Chen C."/>
            <person name="Yan M."/>
            <person name="Daum C."/>
            <person name="Ng V."/>
            <person name="Clum A."/>
            <person name="Steindorff A."/>
            <person name="Ohm R.A."/>
            <person name="Martin F."/>
            <person name="Silar P."/>
            <person name="Natvig D.O."/>
            <person name="Lalanne C."/>
            <person name="Gautier V."/>
            <person name="Ament-Velasquez S.L."/>
            <person name="Kruys A."/>
            <person name="Hutchinson M.I."/>
            <person name="Powell A.J."/>
            <person name="Barry K."/>
            <person name="Miller A.N."/>
            <person name="Grigoriev I.V."/>
            <person name="Debuchy R."/>
            <person name="Gladieux P."/>
            <person name="Hiltunen Thoren M."/>
            <person name="Johannesson H."/>
        </authorList>
    </citation>
    <scope>NUCLEOTIDE SEQUENCE</scope>
    <source>
        <strain evidence="9">PSN293</strain>
    </source>
</reference>
<keyword evidence="4" id="KW-0813">Transport</keyword>
<dbReference type="SUPFAM" id="SSF52540">
    <property type="entry name" value="P-loop containing nucleoside triphosphate hydrolases"/>
    <property type="match status" value="1"/>
</dbReference>
<dbReference type="GO" id="GO:0016788">
    <property type="term" value="F:hydrolase activity, acting on ester bonds"/>
    <property type="evidence" value="ECO:0007669"/>
    <property type="project" value="InterPro"/>
</dbReference>
<dbReference type="Gene3D" id="3.40.50.1820">
    <property type="entry name" value="alpha/beta hydrolase"/>
    <property type="match status" value="1"/>
</dbReference>
<keyword evidence="3" id="KW-0677">Repeat</keyword>
<dbReference type="Pfam" id="PF24883">
    <property type="entry name" value="NPHP3_N"/>
    <property type="match status" value="1"/>
</dbReference>
<keyword evidence="10" id="KW-1185">Reference proteome</keyword>
<evidence type="ECO:0000259" key="7">
    <source>
        <dbReference type="Pfam" id="PF22939"/>
    </source>
</evidence>
<dbReference type="PANTHER" id="PTHR10039:SF16">
    <property type="entry name" value="GPI INOSITOL-DEACYLASE"/>
    <property type="match status" value="1"/>
</dbReference>
<dbReference type="GO" id="GO:0005789">
    <property type="term" value="C:endoplasmic reticulum membrane"/>
    <property type="evidence" value="ECO:0007669"/>
    <property type="project" value="UniProtKB-SubCell"/>
</dbReference>
<dbReference type="InterPro" id="IPR027417">
    <property type="entry name" value="P-loop_NTPase"/>
</dbReference>
<evidence type="ECO:0000313" key="10">
    <source>
        <dbReference type="Proteomes" id="UP001301769"/>
    </source>
</evidence>
<comment type="function">
    <text evidence="1 4">Involved in inositol deacylation of GPI-anchored proteins which plays important roles in the quality control and ER-associated degradation of GPI-anchored proteins.</text>
</comment>
<keyword evidence="4" id="KW-0378">Hydrolase</keyword>
<dbReference type="InterPro" id="IPR001680">
    <property type="entry name" value="WD40_rpt"/>
</dbReference>
<evidence type="ECO:0000256" key="4">
    <source>
        <dbReference type="RuleBase" id="RU365011"/>
    </source>
</evidence>
<feature type="domain" description="GPI inositol-deacylase PGAP1-like alpha/beta" evidence="6">
    <location>
        <begin position="116"/>
        <end position="248"/>
    </location>
</feature>
<dbReference type="PANTHER" id="PTHR10039">
    <property type="entry name" value="AMELOGENIN"/>
    <property type="match status" value="1"/>
</dbReference>
<feature type="domain" description="GPI inositol-deacylase winged helix" evidence="7">
    <location>
        <begin position="669"/>
        <end position="751"/>
    </location>
</feature>
<dbReference type="Pfam" id="PF00400">
    <property type="entry name" value="WD40"/>
    <property type="match status" value="1"/>
</dbReference>
<evidence type="ECO:0000313" key="9">
    <source>
        <dbReference type="EMBL" id="KAK4214683.1"/>
    </source>
</evidence>
<feature type="domain" description="Nephrocystin 3-like N-terminal" evidence="8">
    <location>
        <begin position="399"/>
        <end position="565"/>
    </location>
</feature>
<sequence>MSYRYNSSGPDRYQTGGMSHPQSAGANSNASRSGLSSTTEPPSVNGPGPHVEANVTTNTSAANSNASKSAPPSFFRRWASDRLASRQKPEEIDPEEGIHGELGLHPLHISSDSLIALVFVHGLKGGSVKTWRKGTDPQCFWPKYWLPRESGFENASIHSFGYDSNWGTTRQSILNVQDFGHALFEELRTNKHLREHSESPIILIGHSMGGLVIKKALISAHRDEKDQALRKRIRSIVFLATPHRGSNLGSVLKNIMAVSRIPKPFLADVASKSLSAQHINDQFTRCTDGLSIMSFYETLPMSVGGLSSVMVVDKASAILGIKGERSSLMNANHRDICKFDNREDPNYIKVRDAMSAEIAVILHDVVLSKREEARSQLAALWGFLGSHPQPDYSYDRAPGTCSWIEKRQDFCDWRDAPHLATAQGPSIYWITASPGTGKTLLATHVISHLQQLKLTCSYYHFQAGKTESQTISGCLRSIAYQMAQSHAAVRQVLIRSQQDNMSLDFDDTRGVWANLYTRGILQVKISSPQYWVIDALDECPKYNELFTLLSNEAPTFPLRIFFTSRKVGDLQRMSQQLGPSLVSVEIPTHNTLEDIETYLKDGLAELPVGSENERMELTGTILSKAGSSFLWARLVVNELQGAWTDQSIKDILERIPVGMVPYYQRAIDKIAQNQRDMPVVKSMLVWTLAVARPLHMDELAHALELDLQKTFPSISTAVEGLCGQLVMIDKNTGLVNLIHPTAREFLLSDSARDFKVDAVSAHERVGLACLKLLQSKELAPPRHQRLIRAERDTPQLPFLGYATEYLSDHLSGARSSAHILLPQLESFFKSHALTWIERMCQQGDLDGLIRSGKNLGDFVDAQQRGSFVMSQRMQVRAVAEWSVTLGRLAVQFGSALLRSPSSIYFIIPPLCPKGTEIYKSFGKSPGGLMVSAGGNEDWEDCLATATTEDEPPSAFACGEANIAVGRRSGSIEVVQYPSLQPELTLKTDLPVQMLHITLDGRHIAVGSHKFLSVWVRNSESEEPLWKARLRSPCLTLASSSTELFAITANGRAWTWDLLTGKVLAEQKLAYKPFNPPPEGDLLLDRAPACASFSPDRQMLALGYSSGPVCLWGFDQKEFIDWATDSNDAPCEHLLFNPNPDSSFLLVGYSGSRLSLFDSWSGELICTRSPDDDTRFESIAWSPNGKLFVTVDVSGCLRVWEGDTLATLYQVQTPPAAFRRLGFTSDGRTIIDIADSDLRVWSPTVLVRKNRDLEASPINGHYRALSGSRITVICAHPTRAVVFAGTNDGKVLVYDAETGQRREAHVDPRRIYITELAISPDRALAVGDVNRDVRVYQLDNKLIAPEDVKPLQILFQFNVDYPGPITQLLFDSSGDYLLVSTVGSDSLYSISKASCVGFIEYPDTGGERRVWKWFNIPKKKEKDGNKANQFGLVADGQLQFYSVENFPTQTGDSFPLDYTVEDRSVEKNINIVTLHEPSGIMVLEICHKLRGSTKSVTLFFQRQVIANTTAPEGESPPPNISWLLLGEANLQSKISHVLGIAYDHIRGDRLVFLDNHSWVSSVPITPTKNKGAPGGETSLKEYKQHFYAPSEYVSYSQKVPPMLMPDGTGPGTTAVVFCRREDVVIVRRGLKFEEVRKFDERDEIAGG</sequence>
<evidence type="ECO:0000256" key="3">
    <source>
        <dbReference type="ARBA" id="ARBA00022737"/>
    </source>
</evidence>
<evidence type="ECO:0000259" key="6">
    <source>
        <dbReference type="Pfam" id="PF07819"/>
    </source>
</evidence>
<dbReference type="InterPro" id="IPR029058">
    <property type="entry name" value="AB_hydrolase_fold"/>
</dbReference>
<evidence type="ECO:0000256" key="5">
    <source>
        <dbReference type="SAM" id="MobiDB-lite"/>
    </source>
</evidence>
<comment type="caution">
    <text evidence="9">The sequence shown here is derived from an EMBL/GenBank/DDBJ whole genome shotgun (WGS) entry which is preliminary data.</text>
</comment>
<comment type="subcellular location">
    <subcellularLocation>
        <location evidence="4">Endoplasmic reticulum membrane</location>
    </subcellularLocation>
</comment>
<evidence type="ECO:0000259" key="8">
    <source>
        <dbReference type="Pfam" id="PF24883"/>
    </source>
</evidence>
<dbReference type="Pfam" id="PF07819">
    <property type="entry name" value="PGAP1"/>
    <property type="match status" value="1"/>
</dbReference>
<dbReference type="EC" id="3.1.-.-" evidence="4"/>
<organism evidence="9 10">
    <name type="scientific">Rhypophila decipiens</name>
    <dbReference type="NCBI Taxonomy" id="261697"/>
    <lineage>
        <taxon>Eukaryota</taxon>
        <taxon>Fungi</taxon>
        <taxon>Dikarya</taxon>
        <taxon>Ascomycota</taxon>
        <taxon>Pezizomycotina</taxon>
        <taxon>Sordariomycetes</taxon>
        <taxon>Sordariomycetidae</taxon>
        <taxon>Sordariales</taxon>
        <taxon>Naviculisporaceae</taxon>
        <taxon>Rhypophila</taxon>
    </lineage>
</organism>
<dbReference type="Proteomes" id="UP001301769">
    <property type="component" value="Unassembled WGS sequence"/>
</dbReference>
<proteinExistence type="inferred from homology"/>
<dbReference type="Pfam" id="PF22939">
    <property type="entry name" value="WHD_GPIID"/>
    <property type="match status" value="1"/>
</dbReference>
<keyword evidence="4" id="KW-0256">Endoplasmic reticulum</keyword>
<dbReference type="Gene3D" id="2.130.10.10">
    <property type="entry name" value="YVTN repeat-like/Quinoprotein amine dehydrogenase"/>
    <property type="match status" value="2"/>
</dbReference>
<name>A0AAN6Y8M0_9PEZI</name>
<accession>A0AAN6Y8M0</accession>
<dbReference type="InterPro" id="IPR015943">
    <property type="entry name" value="WD40/YVTN_repeat-like_dom_sf"/>
</dbReference>
<evidence type="ECO:0000256" key="2">
    <source>
        <dbReference type="ARBA" id="ARBA00015856"/>
    </source>
</evidence>
<protein>
    <recommendedName>
        <fullName evidence="2 4">GPI inositol-deacylase</fullName>
        <ecNumber evidence="4">3.1.-.-</ecNumber>
    </recommendedName>
</protein>
<dbReference type="InterPro" id="IPR056884">
    <property type="entry name" value="NPHP3-like_N"/>
</dbReference>
<dbReference type="InterPro" id="IPR054471">
    <property type="entry name" value="GPIID_WHD"/>
</dbReference>
<dbReference type="GO" id="GO:0015031">
    <property type="term" value="P:protein transport"/>
    <property type="evidence" value="ECO:0007669"/>
    <property type="project" value="UniProtKB-KW"/>
</dbReference>
<keyword evidence="4" id="KW-0653">Protein transport</keyword>
<feature type="compositionally biased region" description="Low complexity" evidence="5">
    <location>
        <begin position="23"/>
        <end position="37"/>
    </location>
</feature>
<comment type="similarity">
    <text evidence="4">Belongs to the GPI inositol-deacylase family.</text>
</comment>
<dbReference type="InterPro" id="IPR011047">
    <property type="entry name" value="Quinoprotein_ADH-like_sf"/>
</dbReference>
<dbReference type="SUPFAM" id="SSF53474">
    <property type="entry name" value="alpha/beta-Hydrolases"/>
    <property type="match status" value="1"/>
</dbReference>
<feature type="compositionally biased region" description="Low complexity" evidence="5">
    <location>
        <begin position="53"/>
        <end position="70"/>
    </location>
</feature>
<dbReference type="Gene3D" id="3.40.50.300">
    <property type="entry name" value="P-loop containing nucleotide triphosphate hydrolases"/>
    <property type="match status" value="1"/>
</dbReference>
<evidence type="ECO:0000256" key="1">
    <source>
        <dbReference type="ARBA" id="ARBA00003496"/>
    </source>
</evidence>
<dbReference type="SMART" id="SM00320">
    <property type="entry name" value="WD40"/>
    <property type="match status" value="6"/>
</dbReference>
<dbReference type="InterPro" id="IPR012908">
    <property type="entry name" value="PGAP1-ab_dom-like"/>
</dbReference>